<proteinExistence type="predicted"/>
<dbReference type="STRING" id="1528.SAMN04488579_12634"/>
<evidence type="ECO:0000256" key="1">
    <source>
        <dbReference type="ARBA" id="ARBA00022729"/>
    </source>
</evidence>
<dbReference type="InterPro" id="IPR050570">
    <property type="entry name" value="Cell_wall_metabolism_enzyme"/>
</dbReference>
<dbReference type="GO" id="GO:0004222">
    <property type="term" value="F:metalloendopeptidase activity"/>
    <property type="evidence" value="ECO:0007669"/>
    <property type="project" value="TreeGrafter"/>
</dbReference>
<evidence type="ECO:0000256" key="2">
    <source>
        <dbReference type="SAM" id="Coils"/>
    </source>
</evidence>
<reference evidence="7" key="1">
    <citation type="submission" date="2016-10" db="EMBL/GenBank/DDBJ databases">
        <authorList>
            <person name="Varghese N."/>
            <person name="Submissions S."/>
        </authorList>
    </citation>
    <scope>NUCLEOTIDE SEQUENCE [LARGE SCALE GENOMIC DNA]</scope>
    <source>
        <strain evidence="7">VPI 5359</strain>
    </source>
</reference>
<protein>
    <submittedName>
        <fullName evidence="6">Murein DD-endopeptidase MepM and murein hydrolase activator NlpD, contain LysM domain</fullName>
    </submittedName>
</protein>
<dbReference type="Gene3D" id="6.10.250.3150">
    <property type="match status" value="1"/>
</dbReference>
<name>A0A1H3J210_EUBBA</name>
<keyword evidence="6" id="KW-0378">Hydrolase</keyword>
<accession>A0A1H3J210</accession>
<dbReference type="Gene3D" id="2.70.70.10">
    <property type="entry name" value="Glucose Permease (Domain IIA)"/>
    <property type="match status" value="1"/>
</dbReference>
<feature type="domain" description="Peptidoglycan hydrolase PcsB coiled-coil" evidence="5">
    <location>
        <begin position="80"/>
        <end position="153"/>
    </location>
</feature>
<feature type="coiled-coil region" evidence="2">
    <location>
        <begin position="126"/>
        <end position="184"/>
    </location>
</feature>
<dbReference type="InterPro" id="IPR057309">
    <property type="entry name" value="PcsB_CC"/>
</dbReference>
<dbReference type="EMBL" id="FNOU01000026">
    <property type="protein sequence ID" value="SDY33625.1"/>
    <property type="molecule type" value="Genomic_DNA"/>
</dbReference>
<feature type="domain" description="M23ase beta-sheet core" evidence="4">
    <location>
        <begin position="250"/>
        <end position="349"/>
    </location>
</feature>
<feature type="signal peptide" evidence="3">
    <location>
        <begin position="1"/>
        <end position="25"/>
    </location>
</feature>
<feature type="chain" id="PRO_5011702231" evidence="3">
    <location>
        <begin position="26"/>
        <end position="364"/>
    </location>
</feature>
<dbReference type="InterPro" id="IPR011055">
    <property type="entry name" value="Dup_hybrid_motif"/>
</dbReference>
<dbReference type="RefSeq" id="WP_090246856.1">
    <property type="nucleotide sequence ID" value="NZ_FNOU01000026.1"/>
</dbReference>
<sequence length="364" mass="39314">MAKKMLVMLLCVCFALSCIGVPALAATTDDLNNAVQKIKDTQYQIDMTKNTIKGIEEELSKSNAVISALDEKMEGTKQEIAVAEAKRAQQEAELEERLRIMYMYGDDGYMEVLFSSKNFTELLTRIDQVKNIMQSDRDAVNALEQTKKEIESKIADLETDKASAESLKTQQNQLLAQNNTLLAQQQAAYDAEYAAGEDLAKQLGLSGLNGIIQTGEYYWPIDPSNPKAFNISDWFGQRSWGATNGVGSTNHQGIDITPGNGEPILAIADGTVVQAGENGGYGICVTLNNGQNASGVQIGSIYGHMSSVAVSAGQTVTKGQVLGYVGSTGNSTGPHLHLSILENGTMVDPMTYFPQYQNSCVWVG</sequence>
<dbReference type="SUPFAM" id="SSF51261">
    <property type="entry name" value="Duplicated hybrid motif"/>
    <property type="match status" value="1"/>
</dbReference>
<dbReference type="PROSITE" id="PS51257">
    <property type="entry name" value="PROKAR_LIPOPROTEIN"/>
    <property type="match status" value="1"/>
</dbReference>
<evidence type="ECO:0000259" key="5">
    <source>
        <dbReference type="Pfam" id="PF24568"/>
    </source>
</evidence>
<keyword evidence="2" id="KW-0175">Coiled coil</keyword>
<dbReference type="InterPro" id="IPR016047">
    <property type="entry name" value="M23ase_b-sheet_dom"/>
</dbReference>
<dbReference type="PANTHER" id="PTHR21666">
    <property type="entry name" value="PEPTIDASE-RELATED"/>
    <property type="match status" value="1"/>
</dbReference>
<evidence type="ECO:0000259" key="4">
    <source>
        <dbReference type="Pfam" id="PF01551"/>
    </source>
</evidence>
<evidence type="ECO:0000313" key="6">
    <source>
        <dbReference type="EMBL" id="SDY33625.1"/>
    </source>
</evidence>
<dbReference type="CDD" id="cd12797">
    <property type="entry name" value="M23_peptidase"/>
    <property type="match status" value="1"/>
</dbReference>
<dbReference type="AlphaFoldDB" id="A0A1H3J210"/>
<evidence type="ECO:0000313" key="7">
    <source>
        <dbReference type="Proteomes" id="UP000199652"/>
    </source>
</evidence>
<dbReference type="Proteomes" id="UP000199652">
    <property type="component" value="Unassembled WGS sequence"/>
</dbReference>
<dbReference type="Pfam" id="PF24568">
    <property type="entry name" value="CC_PcsB"/>
    <property type="match status" value="1"/>
</dbReference>
<organism evidence="6 7">
    <name type="scientific">Eubacterium barkeri</name>
    <name type="common">Clostridium barkeri</name>
    <dbReference type="NCBI Taxonomy" id="1528"/>
    <lineage>
        <taxon>Bacteria</taxon>
        <taxon>Bacillati</taxon>
        <taxon>Bacillota</taxon>
        <taxon>Clostridia</taxon>
        <taxon>Eubacteriales</taxon>
        <taxon>Eubacteriaceae</taxon>
        <taxon>Eubacterium</taxon>
    </lineage>
</organism>
<feature type="coiled-coil region" evidence="2">
    <location>
        <begin position="38"/>
        <end position="93"/>
    </location>
</feature>
<keyword evidence="1 3" id="KW-0732">Signal</keyword>
<gene>
    <name evidence="6" type="ORF">SAMN04488579_12634</name>
</gene>
<dbReference type="Pfam" id="PF01551">
    <property type="entry name" value="Peptidase_M23"/>
    <property type="match status" value="1"/>
</dbReference>
<keyword evidence="7" id="KW-1185">Reference proteome</keyword>
<evidence type="ECO:0000256" key="3">
    <source>
        <dbReference type="SAM" id="SignalP"/>
    </source>
</evidence>
<dbReference type="PANTHER" id="PTHR21666:SF270">
    <property type="entry name" value="MUREIN HYDROLASE ACTIVATOR ENVC"/>
    <property type="match status" value="1"/>
</dbReference>
<dbReference type="OrthoDB" id="9809488at2"/>